<dbReference type="Proteomes" id="UP000653674">
    <property type="component" value="Unassembled WGS sequence"/>
</dbReference>
<accession>A0A8J3PMH4</accession>
<name>A0A8J3PMH4_9ACTN</name>
<keyword evidence="1" id="KW-0812">Transmembrane</keyword>
<organism evidence="2 3">
    <name type="scientific">Planosporangium flavigriseum</name>
    <dbReference type="NCBI Taxonomy" id="373681"/>
    <lineage>
        <taxon>Bacteria</taxon>
        <taxon>Bacillati</taxon>
        <taxon>Actinomycetota</taxon>
        <taxon>Actinomycetes</taxon>
        <taxon>Micromonosporales</taxon>
        <taxon>Micromonosporaceae</taxon>
        <taxon>Planosporangium</taxon>
    </lineage>
</organism>
<feature type="transmembrane region" description="Helical" evidence="1">
    <location>
        <begin position="109"/>
        <end position="131"/>
    </location>
</feature>
<reference evidence="2" key="1">
    <citation type="submission" date="2021-01" db="EMBL/GenBank/DDBJ databases">
        <title>Whole genome shotgun sequence of Planosporangium flavigriseum NBRC 105377.</title>
        <authorList>
            <person name="Komaki H."/>
            <person name="Tamura T."/>
        </authorList>
    </citation>
    <scope>NUCLEOTIDE SEQUENCE</scope>
    <source>
        <strain evidence="2">NBRC 105377</strain>
    </source>
</reference>
<feature type="transmembrane region" description="Helical" evidence="1">
    <location>
        <begin position="21"/>
        <end position="39"/>
    </location>
</feature>
<gene>
    <name evidence="2" type="ORF">Pfl04_22820</name>
</gene>
<dbReference type="AlphaFoldDB" id="A0A8J3PMH4"/>
<keyword evidence="1" id="KW-0472">Membrane</keyword>
<comment type="caution">
    <text evidence="2">The sequence shown here is derived from an EMBL/GenBank/DDBJ whole genome shotgun (WGS) entry which is preliminary data.</text>
</comment>
<dbReference type="RefSeq" id="WP_168074437.1">
    <property type="nucleotide sequence ID" value="NZ_BAAAQJ010000008.1"/>
</dbReference>
<feature type="transmembrane region" description="Helical" evidence="1">
    <location>
        <begin position="80"/>
        <end position="103"/>
    </location>
</feature>
<proteinExistence type="predicted"/>
<evidence type="ECO:0000256" key="1">
    <source>
        <dbReference type="SAM" id="Phobius"/>
    </source>
</evidence>
<evidence type="ECO:0000313" key="3">
    <source>
        <dbReference type="Proteomes" id="UP000653674"/>
    </source>
</evidence>
<keyword evidence="3" id="KW-1185">Reference proteome</keyword>
<sequence length="141" mass="15034">MSETTFPRRDAEGRVLRLAELLAWVAVGLVLGFVLLLLIDGLSSLLGLGRFGQLSGWLAGILPVWLFTEEFRAWRGVPARAGMALVSALLAGTLGFAVAVTVGDWLPPLGSGAIGAAISALLYGVLWYMGIRWLSDRGVPR</sequence>
<dbReference type="EMBL" id="BONU01000012">
    <property type="protein sequence ID" value="GIG73878.1"/>
    <property type="molecule type" value="Genomic_DNA"/>
</dbReference>
<feature type="transmembrane region" description="Helical" evidence="1">
    <location>
        <begin position="51"/>
        <end position="68"/>
    </location>
</feature>
<keyword evidence="1" id="KW-1133">Transmembrane helix</keyword>
<protein>
    <submittedName>
        <fullName evidence="2">Uncharacterized protein</fullName>
    </submittedName>
</protein>
<evidence type="ECO:0000313" key="2">
    <source>
        <dbReference type="EMBL" id="GIG73878.1"/>
    </source>
</evidence>